<evidence type="ECO:0000313" key="9">
    <source>
        <dbReference type="EMBL" id="GGC63127.1"/>
    </source>
</evidence>
<keyword evidence="5" id="KW-0378">Hydrolase</keyword>
<evidence type="ECO:0000256" key="2">
    <source>
        <dbReference type="ARBA" id="ARBA00007186"/>
    </source>
</evidence>
<dbReference type="InterPro" id="IPR008979">
    <property type="entry name" value="Galactose-bd-like_sf"/>
</dbReference>
<dbReference type="Gene3D" id="2.60.40.1180">
    <property type="entry name" value="Golgi alpha-mannosidase II"/>
    <property type="match status" value="1"/>
</dbReference>
<dbReference type="SMART" id="SM00813">
    <property type="entry name" value="Alpha-L-AF_C"/>
    <property type="match status" value="1"/>
</dbReference>
<dbReference type="Gene3D" id="2.60.120.260">
    <property type="entry name" value="Galactose-binding domain-like"/>
    <property type="match status" value="1"/>
</dbReference>
<dbReference type="InterPro" id="IPR017853">
    <property type="entry name" value="GH"/>
</dbReference>
<evidence type="ECO:0000256" key="7">
    <source>
        <dbReference type="SAM" id="SignalP"/>
    </source>
</evidence>
<dbReference type="Pfam" id="PF22848">
    <property type="entry name" value="ASD1_dom"/>
    <property type="match status" value="1"/>
</dbReference>
<keyword evidence="10" id="KW-1185">Reference proteome</keyword>
<comment type="similarity">
    <text evidence="2">Belongs to the glycosyl hydrolase 51 family.</text>
</comment>
<dbReference type="PANTHER" id="PTHR31776">
    <property type="entry name" value="ALPHA-L-ARABINOFURANOSIDASE 1"/>
    <property type="match status" value="1"/>
</dbReference>
<evidence type="ECO:0000256" key="5">
    <source>
        <dbReference type="ARBA" id="ARBA00022801"/>
    </source>
</evidence>
<keyword evidence="4 7" id="KW-0732">Signal</keyword>
<dbReference type="AlphaFoldDB" id="A0A916U8J9"/>
<evidence type="ECO:0000256" key="1">
    <source>
        <dbReference type="ARBA" id="ARBA00001462"/>
    </source>
</evidence>
<dbReference type="Gene3D" id="3.20.20.80">
    <property type="entry name" value="Glycosidases"/>
    <property type="match status" value="1"/>
</dbReference>
<evidence type="ECO:0000256" key="6">
    <source>
        <dbReference type="ARBA" id="ARBA00023180"/>
    </source>
</evidence>
<organism evidence="9 10">
    <name type="scientific">Pedobacter quisquiliarum</name>
    <dbReference type="NCBI Taxonomy" id="1834438"/>
    <lineage>
        <taxon>Bacteria</taxon>
        <taxon>Pseudomonadati</taxon>
        <taxon>Bacteroidota</taxon>
        <taxon>Sphingobacteriia</taxon>
        <taxon>Sphingobacteriales</taxon>
        <taxon>Sphingobacteriaceae</taxon>
        <taxon>Pedobacter</taxon>
    </lineage>
</organism>
<accession>A0A916U8J9</accession>
<dbReference type="PANTHER" id="PTHR31776:SF0">
    <property type="entry name" value="ALPHA-L-ARABINOFURANOSIDASE 1"/>
    <property type="match status" value="1"/>
</dbReference>
<dbReference type="EC" id="3.2.1.55" evidence="3"/>
<feature type="signal peptide" evidence="7">
    <location>
        <begin position="1"/>
        <end position="26"/>
    </location>
</feature>
<comment type="catalytic activity">
    <reaction evidence="1">
        <text>Hydrolysis of terminal non-reducing alpha-L-arabinofuranoside residues in alpha-L-arabinosides.</text>
        <dbReference type="EC" id="3.2.1.55"/>
    </reaction>
</comment>
<dbReference type="Pfam" id="PF06964">
    <property type="entry name" value="Alpha-L-AF_C"/>
    <property type="match status" value="1"/>
</dbReference>
<dbReference type="GO" id="GO:0046556">
    <property type="term" value="F:alpha-L-arabinofuranosidase activity"/>
    <property type="evidence" value="ECO:0007669"/>
    <property type="project" value="UniProtKB-EC"/>
</dbReference>
<comment type="caution">
    <text evidence="9">The sequence shown here is derived from an EMBL/GenBank/DDBJ whole genome shotgun (WGS) entry which is preliminary data.</text>
</comment>
<dbReference type="GO" id="GO:0046373">
    <property type="term" value="P:L-arabinose metabolic process"/>
    <property type="evidence" value="ECO:0007669"/>
    <property type="project" value="InterPro"/>
</dbReference>
<dbReference type="InterPro" id="IPR013780">
    <property type="entry name" value="Glyco_hydro_b"/>
</dbReference>
<dbReference type="Proteomes" id="UP000651668">
    <property type="component" value="Unassembled WGS sequence"/>
</dbReference>
<evidence type="ECO:0000256" key="4">
    <source>
        <dbReference type="ARBA" id="ARBA00022729"/>
    </source>
</evidence>
<dbReference type="InterPro" id="IPR055235">
    <property type="entry name" value="ASD1_cat"/>
</dbReference>
<evidence type="ECO:0000256" key="3">
    <source>
        <dbReference type="ARBA" id="ARBA00012670"/>
    </source>
</evidence>
<feature type="domain" description="Alpha-L-arabinofuranosidase C-terminal" evidence="8">
    <location>
        <begin position="464"/>
        <end position="652"/>
    </location>
</feature>
<reference evidence="9" key="1">
    <citation type="journal article" date="2014" name="Int. J. Syst. Evol. Microbiol.">
        <title>Complete genome sequence of Corynebacterium casei LMG S-19264T (=DSM 44701T), isolated from a smear-ripened cheese.</title>
        <authorList>
            <consortium name="US DOE Joint Genome Institute (JGI-PGF)"/>
            <person name="Walter F."/>
            <person name="Albersmeier A."/>
            <person name="Kalinowski J."/>
            <person name="Ruckert C."/>
        </authorList>
    </citation>
    <scope>NUCLEOTIDE SEQUENCE</scope>
    <source>
        <strain evidence="9">CGMCC 1.15343</strain>
    </source>
</reference>
<protein>
    <recommendedName>
        <fullName evidence="3">non-reducing end alpha-L-arabinofuranosidase</fullName>
        <ecNumber evidence="3">3.2.1.55</ecNumber>
    </recommendedName>
</protein>
<evidence type="ECO:0000259" key="8">
    <source>
        <dbReference type="SMART" id="SM00813"/>
    </source>
</evidence>
<evidence type="ECO:0000313" key="10">
    <source>
        <dbReference type="Proteomes" id="UP000651668"/>
    </source>
</evidence>
<dbReference type="SUPFAM" id="SSF51011">
    <property type="entry name" value="Glycosyl hydrolase domain"/>
    <property type="match status" value="1"/>
</dbReference>
<dbReference type="InterPro" id="IPR051563">
    <property type="entry name" value="Glycosyl_Hydrolase_51"/>
</dbReference>
<reference evidence="9" key="2">
    <citation type="submission" date="2020-09" db="EMBL/GenBank/DDBJ databases">
        <authorList>
            <person name="Sun Q."/>
            <person name="Zhou Y."/>
        </authorList>
    </citation>
    <scope>NUCLEOTIDE SEQUENCE</scope>
    <source>
        <strain evidence="9">CGMCC 1.15343</strain>
    </source>
</reference>
<feature type="chain" id="PRO_5037367859" description="non-reducing end alpha-L-arabinofuranosidase" evidence="7">
    <location>
        <begin position="27"/>
        <end position="660"/>
    </location>
</feature>
<dbReference type="SUPFAM" id="SSF51445">
    <property type="entry name" value="(Trans)glycosidases"/>
    <property type="match status" value="1"/>
</dbReference>
<name>A0A916U8J9_9SPHI</name>
<proteinExistence type="inferred from homology"/>
<gene>
    <name evidence="9" type="ORF">GCM10011387_15900</name>
</gene>
<dbReference type="SUPFAM" id="SSF49785">
    <property type="entry name" value="Galactose-binding domain-like"/>
    <property type="match status" value="1"/>
</dbReference>
<keyword evidence="6" id="KW-0325">Glycoprotein</keyword>
<sequence length="660" mass="73864">MLLKMNRQILAVATLLLFSSTQLACAQDPKVFVIKTNEVKAKVSPSMWGLFFEDINLGADGGLYAELVLNRSFELDLPMMGWKEQKDEAAAGHYLMLNRGTTNQANRRYISLTSTKGRYGLSNVGFRGMGIKKGMQYNFSLLARQPKGGSASLVIEMIGEKGAVIGSGSIKPEGEEWKKYKLSFTAAATVEKARLDVLLKDAGTLDLDMISLFPQDTWKNRENGLRSDMVKLLADMNPGFLRFPGGCIVEGRTLDERFQWKKTIGPIENRQMLINRWNTEFKHRPTPDYFQSFGLGFYEYFQLCEDIGAAPLPILNAGMACQFNTAEVVPLELLGPYIQDALDLIEFANGPANSEWGKKRAEMGHPEPFNMTMIGIGNENWGVQYLERLALFTKAIKEKYPEIRIVNSSGTDPVGERFDLLDKHLRSAKADIIDEHYYQNPKWFLENAARYDNYDRKGPKIFAGEYAAQSVKTASPENKNNWLCAMAEAAFMTGLERNADVVEMASYAPLFAHAEGWQWTPDLIWVDNLRSYGTANYHVQKLFSTNRGTDVVPVLAGDKAVSGQQELYASATIDRETNELILKVVNSSPKKQHGTFELEGLSKINGKGTLTVLSSDDLDLVNSFERPDAIAPVISQVAIRNKTIDLPMNPYSVNVMRVRL</sequence>
<dbReference type="InterPro" id="IPR010720">
    <property type="entry name" value="Alpha-L-AF_C"/>
</dbReference>
<dbReference type="EMBL" id="BMIL01000004">
    <property type="protein sequence ID" value="GGC63127.1"/>
    <property type="molecule type" value="Genomic_DNA"/>
</dbReference>